<proteinExistence type="predicted"/>
<evidence type="ECO:0000313" key="3">
    <source>
        <dbReference type="Proteomes" id="UP001335648"/>
    </source>
</evidence>
<name>A0AAN8C618_9TELE</name>
<dbReference type="EMBL" id="JAULUE010002053">
    <property type="protein sequence ID" value="KAK5896595.1"/>
    <property type="molecule type" value="Genomic_DNA"/>
</dbReference>
<evidence type="ECO:0000256" key="1">
    <source>
        <dbReference type="SAM" id="MobiDB-lite"/>
    </source>
</evidence>
<dbReference type="AlphaFoldDB" id="A0AAN8C618"/>
<comment type="caution">
    <text evidence="2">The sequence shown here is derived from an EMBL/GenBank/DDBJ whole genome shotgun (WGS) entry which is preliminary data.</text>
</comment>
<dbReference type="Proteomes" id="UP001335648">
    <property type="component" value="Unassembled WGS sequence"/>
</dbReference>
<protein>
    <submittedName>
        <fullName evidence="2">Uncharacterized protein</fullName>
    </submittedName>
</protein>
<sequence length="81" mass="9199">MQQRGEKKKKWSETVSLHNTLLIEKHLGIMMEVLLSGSVVKRKRGLSRFPRQPTKEREHQTDADVSSRPASLGKQSAAVFI</sequence>
<keyword evidence="3" id="KW-1185">Reference proteome</keyword>
<gene>
    <name evidence="2" type="ORF">CesoFtcFv8_009737</name>
</gene>
<evidence type="ECO:0000313" key="2">
    <source>
        <dbReference type="EMBL" id="KAK5896595.1"/>
    </source>
</evidence>
<feature type="compositionally biased region" description="Basic and acidic residues" evidence="1">
    <location>
        <begin position="53"/>
        <end position="62"/>
    </location>
</feature>
<reference evidence="2 3" key="1">
    <citation type="journal article" date="2023" name="Mol. Biol. Evol.">
        <title>Genomics of Secondarily Temperate Adaptation in the Only Non-Antarctic Icefish.</title>
        <authorList>
            <person name="Rivera-Colon A.G."/>
            <person name="Rayamajhi N."/>
            <person name="Minhas B.F."/>
            <person name="Madrigal G."/>
            <person name="Bilyk K.T."/>
            <person name="Yoon V."/>
            <person name="Hune M."/>
            <person name="Gregory S."/>
            <person name="Cheng C.H.C."/>
            <person name="Catchen J.M."/>
        </authorList>
    </citation>
    <scope>NUCLEOTIDE SEQUENCE [LARGE SCALE GENOMIC DNA]</scope>
    <source>
        <strain evidence="2">JC2023a</strain>
    </source>
</reference>
<feature type="region of interest" description="Disordered" evidence="1">
    <location>
        <begin position="44"/>
        <end position="81"/>
    </location>
</feature>
<accession>A0AAN8C618</accession>
<organism evidence="2 3">
    <name type="scientific">Champsocephalus esox</name>
    <name type="common">pike icefish</name>
    <dbReference type="NCBI Taxonomy" id="159716"/>
    <lineage>
        <taxon>Eukaryota</taxon>
        <taxon>Metazoa</taxon>
        <taxon>Chordata</taxon>
        <taxon>Craniata</taxon>
        <taxon>Vertebrata</taxon>
        <taxon>Euteleostomi</taxon>
        <taxon>Actinopterygii</taxon>
        <taxon>Neopterygii</taxon>
        <taxon>Teleostei</taxon>
        <taxon>Neoteleostei</taxon>
        <taxon>Acanthomorphata</taxon>
        <taxon>Eupercaria</taxon>
        <taxon>Perciformes</taxon>
        <taxon>Notothenioidei</taxon>
        <taxon>Channichthyidae</taxon>
        <taxon>Champsocephalus</taxon>
    </lineage>
</organism>